<reference evidence="2" key="2">
    <citation type="submission" date="2015-01" db="EMBL/GenBank/DDBJ databases">
        <title>Evolutionary Origins and Diversification of the Mycorrhizal Mutualists.</title>
        <authorList>
            <consortium name="DOE Joint Genome Institute"/>
            <consortium name="Mycorrhizal Genomics Consortium"/>
            <person name="Kohler A."/>
            <person name="Kuo A."/>
            <person name="Nagy L.G."/>
            <person name="Floudas D."/>
            <person name="Copeland A."/>
            <person name="Barry K.W."/>
            <person name="Cichocki N."/>
            <person name="Veneault-Fourrey C."/>
            <person name="LaButti K."/>
            <person name="Lindquist E.A."/>
            <person name="Lipzen A."/>
            <person name="Lundell T."/>
            <person name="Morin E."/>
            <person name="Murat C."/>
            <person name="Riley R."/>
            <person name="Ohm R."/>
            <person name="Sun H."/>
            <person name="Tunlid A."/>
            <person name="Henrissat B."/>
            <person name="Grigoriev I.V."/>
            <person name="Hibbett D.S."/>
            <person name="Martin F."/>
        </authorList>
    </citation>
    <scope>NUCLEOTIDE SEQUENCE [LARGE SCALE GENOMIC DNA]</scope>
    <source>
        <strain evidence="2">LaAM-08-1</strain>
    </source>
</reference>
<evidence type="ECO:0000313" key="1">
    <source>
        <dbReference type="EMBL" id="KIJ98044.1"/>
    </source>
</evidence>
<reference evidence="1 2" key="1">
    <citation type="submission" date="2014-04" db="EMBL/GenBank/DDBJ databases">
        <authorList>
            <consortium name="DOE Joint Genome Institute"/>
            <person name="Kuo A."/>
            <person name="Kohler A."/>
            <person name="Nagy L.G."/>
            <person name="Floudas D."/>
            <person name="Copeland A."/>
            <person name="Barry K.W."/>
            <person name="Cichocki N."/>
            <person name="Veneault-Fourrey C."/>
            <person name="LaButti K."/>
            <person name="Lindquist E.A."/>
            <person name="Lipzen A."/>
            <person name="Lundell T."/>
            <person name="Morin E."/>
            <person name="Murat C."/>
            <person name="Sun H."/>
            <person name="Tunlid A."/>
            <person name="Henrissat B."/>
            <person name="Grigoriev I.V."/>
            <person name="Hibbett D.S."/>
            <person name="Martin F."/>
            <person name="Nordberg H.P."/>
            <person name="Cantor M.N."/>
            <person name="Hua S.X."/>
        </authorList>
    </citation>
    <scope>NUCLEOTIDE SEQUENCE [LARGE SCALE GENOMIC DNA]</scope>
    <source>
        <strain evidence="1 2">LaAM-08-1</strain>
    </source>
</reference>
<dbReference type="AlphaFoldDB" id="A0A0C9WMC9"/>
<gene>
    <name evidence="1" type="ORF">K443DRAFT_681093</name>
</gene>
<sequence length="91" mass="10092">MKLNQKRLSCATAPTVNSAQATRLPAPRQIVPKPVGNIVSSQNNTRLTLTSCARSAARVVVKKITGSLWFHTVEGTFYSLYRLIQKKSDEF</sequence>
<organism evidence="1 2">
    <name type="scientific">Laccaria amethystina LaAM-08-1</name>
    <dbReference type="NCBI Taxonomy" id="1095629"/>
    <lineage>
        <taxon>Eukaryota</taxon>
        <taxon>Fungi</taxon>
        <taxon>Dikarya</taxon>
        <taxon>Basidiomycota</taxon>
        <taxon>Agaricomycotina</taxon>
        <taxon>Agaricomycetes</taxon>
        <taxon>Agaricomycetidae</taxon>
        <taxon>Agaricales</taxon>
        <taxon>Agaricineae</taxon>
        <taxon>Hydnangiaceae</taxon>
        <taxon>Laccaria</taxon>
    </lineage>
</organism>
<keyword evidence="2" id="KW-1185">Reference proteome</keyword>
<evidence type="ECO:0000313" key="2">
    <source>
        <dbReference type="Proteomes" id="UP000054477"/>
    </source>
</evidence>
<proteinExistence type="predicted"/>
<name>A0A0C9WMC9_9AGAR</name>
<dbReference type="Proteomes" id="UP000054477">
    <property type="component" value="Unassembled WGS sequence"/>
</dbReference>
<dbReference type="EMBL" id="KN838678">
    <property type="protein sequence ID" value="KIJ98044.1"/>
    <property type="molecule type" value="Genomic_DNA"/>
</dbReference>
<protein>
    <submittedName>
        <fullName evidence="1">Uncharacterized protein</fullName>
    </submittedName>
</protein>
<accession>A0A0C9WMC9</accession>
<dbReference type="HOGENOM" id="CLU_2427334_0_0_1"/>